<dbReference type="PANTHER" id="PTHR37832">
    <property type="entry name" value="BLL2683 PROTEIN"/>
    <property type="match status" value="1"/>
</dbReference>
<dbReference type="KEGG" id="pdu:PDUR_10880"/>
<dbReference type="OrthoDB" id="9808130at2"/>
<dbReference type="Pfam" id="PF07876">
    <property type="entry name" value="Dabb"/>
    <property type="match status" value="1"/>
</dbReference>
<dbReference type="PANTHER" id="PTHR37832:SF1">
    <property type="entry name" value="STRESS-RESPONSE A_B BARREL DOMAIN-CONTAINING PROTEIN"/>
    <property type="match status" value="1"/>
</dbReference>
<dbReference type="SMART" id="SM00886">
    <property type="entry name" value="Dabb"/>
    <property type="match status" value="1"/>
</dbReference>
<dbReference type="Proteomes" id="UP000029409">
    <property type="component" value="Chromosome"/>
</dbReference>
<name>A0A089ITP8_PAEDU</name>
<dbReference type="RefSeq" id="WP_042206221.1">
    <property type="nucleotide sequence ID" value="NZ_CP009288.1"/>
</dbReference>
<dbReference type="InterPro" id="IPR011008">
    <property type="entry name" value="Dimeric_a/b-barrel"/>
</dbReference>
<dbReference type="eggNOG" id="ENOG5032YE5">
    <property type="taxonomic scope" value="Bacteria"/>
</dbReference>
<evidence type="ECO:0000313" key="3">
    <source>
        <dbReference type="Proteomes" id="UP000029409"/>
    </source>
</evidence>
<dbReference type="InterPro" id="IPR013097">
    <property type="entry name" value="Dabb"/>
</dbReference>
<protein>
    <submittedName>
        <fullName evidence="2">Stress responsive protein</fullName>
    </submittedName>
</protein>
<dbReference type="PROSITE" id="PS51502">
    <property type="entry name" value="S_R_A_B_BARREL"/>
    <property type="match status" value="1"/>
</dbReference>
<sequence length="95" mass="10649">MIKHVVFFKLKDGSEESVAKTAAVLRNMEGKIPQLISLEIGADILRTERSFDIVLTAAFANLEDLDAYQVHPAHKEVIAHISEVKEHSFAVDYEL</sequence>
<keyword evidence="3" id="KW-1185">Reference proteome</keyword>
<evidence type="ECO:0000313" key="2">
    <source>
        <dbReference type="EMBL" id="AIQ12359.1"/>
    </source>
</evidence>
<dbReference type="AlphaFoldDB" id="A0A089ITP8"/>
<dbReference type="SUPFAM" id="SSF54909">
    <property type="entry name" value="Dimeric alpha+beta barrel"/>
    <property type="match status" value="1"/>
</dbReference>
<proteinExistence type="predicted"/>
<evidence type="ECO:0000259" key="1">
    <source>
        <dbReference type="PROSITE" id="PS51502"/>
    </source>
</evidence>
<gene>
    <name evidence="2" type="ORF">PDUR_10880</name>
</gene>
<dbReference type="Gene3D" id="3.30.70.100">
    <property type="match status" value="1"/>
</dbReference>
<organism evidence="2 3">
    <name type="scientific">Paenibacillus durus</name>
    <name type="common">Paenibacillus azotofixans</name>
    <dbReference type="NCBI Taxonomy" id="44251"/>
    <lineage>
        <taxon>Bacteria</taxon>
        <taxon>Bacillati</taxon>
        <taxon>Bacillota</taxon>
        <taxon>Bacilli</taxon>
        <taxon>Bacillales</taxon>
        <taxon>Paenibacillaceae</taxon>
        <taxon>Paenibacillus</taxon>
    </lineage>
</organism>
<accession>A0A089ITP8</accession>
<dbReference type="STRING" id="44251.PDUR_10880"/>
<feature type="domain" description="Stress-response A/B barrel" evidence="1">
    <location>
        <begin position="2"/>
        <end position="93"/>
    </location>
</feature>
<reference evidence="2 3" key="1">
    <citation type="submission" date="2014-08" db="EMBL/GenBank/DDBJ databases">
        <title>Comparative genomics of the Paenibacillus odorifer group.</title>
        <authorList>
            <person name="den Bakker H.C."/>
            <person name="Tsai Y.-C."/>
            <person name="Martin N."/>
            <person name="Korlach J."/>
            <person name="Wiedmann M."/>
        </authorList>
    </citation>
    <scope>NUCLEOTIDE SEQUENCE [LARGE SCALE GENOMIC DNA]</scope>
    <source>
        <strain evidence="2 3">DSM 1735</strain>
    </source>
</reference>
<dbReference type="EMBL" id="CP009288">
    <property type="protein sequence ID" value="AIQ12359.1"/>
    <property type="molecule type" value="Genomic_DNA"/>
</dbReference>